<dbReference type="OrthoDB" id="2384430at2759"/>
<accession>A0A8T1SYF3</accession>
<feature type="repeat" description="TPR" evidence="7">
    <location>
        <begin position="115"/>
        <end position="148"/>
    </location>
</feature>
<evidence type="ECO:0000256" key="7">
    <source>
        <dbReference type="PROSITE-ProRule" id="PRU00339"/>
    </source>
</evidence>
<dbReference type="PROSITE" id="PS50005">
    <property type="entry name" value="TPR"/>
    <property type="match status" value="1"/>
</dbReference>
<organism evidence="9 10">
    <name type="scientific">Chelydra serpentina</name>
    <name type="common">Snapping turtle</name>
    <name type="synonym">Testudo serpentina</name>
    <dbReference type="NCBI Taxonomy" id="8475"/>
    <lineage>
        <taxon>Eukaryota</taxon>
        <taxon>Metazoa</taxon>
        <taxon>Chordata</taxon>
        <taxon>Craniata</taxon>
        <taxon>Vertebrata</taxon>
        <taxon>Euteleostomi</taxon>
        <taxon>Archelosauria</taxon>
        <taxon>Testudinata</taxon>
        <taxon>Testudines</taxon>
        <taxon>Cryptodira</taxon>
        <taxon>Durocryptodira</taxon>
        <taxon>Americhelydia</taxon>
        <taxon>Chelydroidea</taxon>
        <taxon>Chelydridae</taxon>
        <taxon>Chelydra</taxon>
    </lineage>
</organism>
<name>A0A8T1SYF3_CHESE</name>
<dbReference type="SMART" id="SM00671">
    <property type="entry name" value="SEL1"/>
    <property type="match status" value="6"/>
</dbReference>
<dbReference type="InterPro" id="IPR006597">
    <property type="entry name" value="Sel1-like"/>
</dbReference>
<keyword evidence="4 7" id="KW-0802">TPR repeat</keyword>
<protein>
    <recommendedName>
        <fullName evidence="6">LRP2-binding protein</fullName>
    </recommendedName>
</protein>
<dbReference type="Pfam" id="PF08238">
    <property type="entry name" value="Sel1"/>
    <property type="match status" value="5"/>
</dbReference>
<dbReference type="AlphaFoldDB" id="A0A8T1SYF3"/>
<dbReference type="PANTHER" id="PTHR44554">
    <property type="entry name" value="LRP2-BINDING PROTEIN"/>
    <property type="match status" value="1"/>
</dbReference>
<reference evidence="9 10" key="1">
    <citation type="journal article" date="2020" name="G3 (Bethesda)">
        <title>Draft Genome of the Common Snapping Turtle, Chelydra serpentina, a Model for Phenotypic Plasticity in Reptiles.</title>
        <authorList>
            <person name="Das D."/>
            <person name="Singh S.K."/>
            <person name="Bierstedt J."/>
            <person name="Erickson A."/>
            <person name="Galli G.L.J."/>
            <person name="Crossley D.A. 2nd"/>
            <person name="Rhen T."/>
        </authorList>
    </citation>
    <scope>NUCLEOTIDE SEQUENCE [LARGE SCALE GENOMIC DNA]</scope>
    <source>
        <strain evidence="9">KW</strain>
    </source>
</reference>
<comment type="caution">
    <text evidence="9">The sequence shown here is derived from an EMBL/GenBank/DDBJ whole genome shotgun (WGS) entry which is preliminary data.</text>
</comment>
<sequence length="400" mass="44003">GAGSSRPPGAIIVTWQREAAGVSGRREGSRAGGGQDGPSRRTQGGGAAAEGAMKLSSEALPRRRSSETVLQTISRTFSAPELNKQHGAETGNYSHTGLFARAEELLAKRIIDGDPLAYFLQGQLYFEEGWYEEALTQFEKIKETDFQALYQLGVMYYDGLGTKEDPEKGVEYMKIIINSNSPKARHLKYAAAYNLGRSYFEGCGVKHSDKEAERLWLIAADHGNPKASVKAQSTLGMFYSTSNPKDLKKAFFWHSEACGNGSLESQGILGVMYLYGQGIHQNTKAALECLKEAAERGNVYAQGHLVEYYYKRKFYTKAAAFARRIAENDNIDMLAKITDCLPVYIAKGVAMATFYFARCLQLGLGIQQDQAAAKNYYSRACLLDPDVTSDLELAANHGRI</sequence>
<evidence type="ECO:0000313" key="10">
    <source>
        <dbReference type="Proteomes" id="UP000765507"/>
    </source>
</evidence>
<proteinExistence type="predicted"/>
<dbReference type="InterPro" id="IPR011990">
    <property type="entry name" value="TPR-like_helical_dom_sf"/>
</dbReference>
<dbReference type="InterPro" id="IPR019734">
    <property type="entry name" value="TPR_rpt"/>
</dbReference>
<dbReference type="Gene3D" id="1.25.40.10">
    <property type="entry name" value="Tetratricopeptide repeat domain"/>
    <property type="match status" value="1"/>
</dbReference>
<evidence type="ECO:0000256" key="5">
    <source>
        <dbReference type="ARBA" id="ARBA00037614"/>
    </source>
</evidence>
<feature type="region of interest" description="Disordered" evidence="8">
    <location>
        <begin position="1"/>
        <end position="65"/>
    </location>
</feature>
<evidence type="ECO:0000256" key="6">
    <source>
        <dbReference type="ARBA" id="ARBA00039954"/>
    </source>
</evidence>
<dbReference type="GO" id="GO:0005737">
    <property type="term" value="C:cytoplasm"/>
    <property type="evidence" value="ECO:0007669"/>
    <property type="project" value="UniProtKB-SubCell"/>
</dbReference>
<keyword evidence="3" id="KW-0677">Repeat</keyword>
<evidence type="ECO:0000256" key="3">
    <source>
        <dbReference type="ARBA" id="ARBA00022737"/>
    </source>
</evidence>
<evidence type="ECO:0000313" key="9">
    <source>
        <dbReference type="EMBL" id="KAG6933534.1"/>
    </source>
</evidence>
<keyword evidence="10" id="KW-1185">Reference proteome</keyword>
<comment type="subcellular location">
    <subcellularLocation>
        <location evidence="1">Cytoplasm</location>
    </subcellularLocation>
</comment>
<gene>
    <name evidence="9" type="primary">LRP2BP</name>
    <name evidence="9" type="ORF">G0U57_019095</name>
</gene>
<dbReference type="Proteomes" id="UP000765507">
    <property type="component" value="Unassembled WGS sequence"/>
</dbReference>
<evidence type="ECO:0000256" key="1">
    <source>
        <dbReference type="ARBA" id="ARBA00004496"/>
    </source>
</evidence>
<dbReference type="PANTHER" id="PTHR44554:SF1">
    <property type="entry name" value="LRP2-BINDING PROTEIN"/>
    <property type="match status" value="1"/>
</dbReference>
<dbReference type="SUPFAM" id="SSF81901">
    <property type="entry name" value="HCP-like"/>
    <property type="match status" value="2"/>
</dbReference>
<evidence type="ECO:0000256" key="4">
    <source>
        <dbReference type="ARBA" id="ARBA00022803"/>
    </source>
</evidence>
<feature type="non-terminal residue" evidence="9">
    <location>
        <position position="400"/>
    </location>
</feature>
<evidence type="ECO:0000256" key="2">
    <source>
        <dbReference type="ARBA" id="ARBA00022490"/>
    </source>
</evidence>
<comment type="function">
    <text evidence="5">May act as an adapter that regulates LRP2 function.</text>
</comment>
<dbReference type="InterPro" id="IPR052323">
    <property type="entry name" value="LRP2-binding"/>
</dbReference>
<keyword evidence="2" id="KW-0963">Cytoplasm</keyword>
<evidence type="ECO:0000256" key="8">
    <source>
        <dbReference type="SAM" id="MobiDB-lite"/>
    </source>
</evidence>
<dbReference type="EMBL" id="JAHGAV010000073">
    <property type="protein sequence ID" value="KAG6933534.1"/>
    <property type="molecule type" value="Genomic_DNA"/>
</dbReference>